<dbReference type="EMBL" id="FQZR01000002">
    <property type="protein sequence ID" value="SHI72544.1"/>
    <property type="molecule type" value="Genomic_DNA"/>
</dbReference>
<evidence type="ECO:0000313" key="2">
    <source>
        <dbReference type="EMBL" id="SHI72544.1"/>
    </source>
</evidence>
<dbReference type="InterPro" id="IPR041318">
    <property type="entry name" value="pEK499_p136"/>
</dbReference>
<feature type="domain" description="pEK499-p136 HEPN" evidence="1">
    <location>
        <begin position="1"/>
        <end position="147"/>
    </location>
</feature>
<reference evidence="2 3" key="1">
    <citation type="submission" date="2016-11" db="EMBL/GenBank/DDBJ databases">
        <authorList>
            <person name="Varghese N."/>
            <person name="Submissions S."/>
        </authorList>
    </citation>
    <scope>NUCLEOTIDE SEQUENCE [LARGE SCALE GENOMIC DNA]</scope>
    <source>
        <strain evidence="2 3">DSM 17919</strain>
    </source>
</reference>
<dbReference type="Proteomes" id="UP000184001">
    <property type="component" value="Unassembled WGS sequence"/>
</dbReference>
<dbReference type="AlphaFoldDB" id="A0A8G2C7Y2"/>
<organism evidence="2 3">
    <name type="scientific">Halodesulfovibrio aestuarii</name>
    <dbReference type="NCBI Taxonomy" id="126333"/>
    <lineage>
        <taxon>Bacteria</taxon>
        <taxon>Pseudomonadati</taxon>
        <taxon>Thermodesulfobacteriota</taxon>
        <taxon>Desulfovibrionia</taxon>
        <taxon>Desulfovibrionales</taxon>
        <taxon>Desulfovibrionaceae</taxon>
        <taxon>Halodesulfovibrio</taxon>
    </lineage>
</organism>
<evidence type="ECO:0000259" key="1">
    <source>
        <dbReference type="Pfam" id="PF18736"/>
    </source>
</evidence>
<protein>
    <recommendedName>
        <fullName evidence="1">pEK499-p136 HEPN domain-containing protein</fullName>
    </recommendedName>
</protein>
<proteinExistence type="predicted"/>
<comment type="caution">
    <text evidence="2">The sequence shown here is derived from an EMBL/GenBank/DDBJ whole genome shotgun (WGS) entry which is preliminary data.</text>
</comment>
<dbReference type="RefSeq" id="WP_020001910.1">
    <property type="nucleotide sequence ID" value="NZ_CP192219.1"/>
</dbReference>
<gene>
    <name evidence="2" type="ORF">SAMN05660830_00784</name>
</gene>
<sequence>MGLYNELHRDFALRTKANLVFIDAARGRGEDSVFNVTQLINSCLGMVVFIKEGRHAPSGTIEDFNVDIAFDTLQDEEGSNATLRQFLRRFRNAISHCNIEAYGTQNDIEGFELKDGPIGQTNWHVRMDTASIRALAVSLVDHVVHNAS</sequence>
<dbReference type="Pfam" id="PF18736">
    <property type="entry name" value="pEK499_p136"/>
    <property type="match status" value="1"/>
</dbReference>
<name>A0A8G2C7Y2_9BACT</name>
<evidence type="ECO:0000313" key="3">
    <source>
        <dbReference type="Proteomes" id="UP000184001"/>
    </source>
</evidence>
<accession>A0A8G2C7Y2</accession>